<reference evidence="1" key="1">
    <citation type="submission" date="2024-03" db="EMBL/GenBank/DDBJ databases">
        <title>Novel Streptomyces species of biotechnological and ecological value are a feature of Machair soil.</title>
        <authorList>
            <person name="Prole J.R."/>
            <person name="Goodfellow M."/>
            <person name="Allenby N."/>
            <person name="Ward A.C."/>
        </authorList>
    </citation>
    <scope>NUCLEOTIDE SEQUENCE</scope>
    <source>
        <strain evidence="1">MS2.AVA.5</strain>
    </source>
</reference>
<gene>
    <name evidence="1" type="ORF">WKI67_06470</name>
</gene>
<dbReference type="EMBL" id="JBBKAJ010000022">
    <property type="protein sequence ID" value="MEJ8633036.1"/>
    <property type="molecule type" value="Genomic_DNA"/>
</dbReference>
<evidence type="ECO:0000313" key="1">
    <source>
        <dbReference type="EMBL" id="MEJ8633036.1"/>
    </source>
</evidence>
<name>A0ACC6PNW9_9ACTN</name>
<dbReference type="Proteomes" id="UP001377168">
    <property type="component" value="Unassembled WGS sequence"/>
</dbReference>
<protein>
    <submittedName>
        <fullName evidence="1">PH domain-containing protein</fullName>
    </submittedName>
</protein>
<comment type="caution">
    <text evidence="1">The sequence shown here is derived from an EMBL/GenBank/DDBJ whole genome shotgun (WGS) entry which is preliminary data.</text>
</comment>
<sequence length="238" mass="26637">MSYERLPLEYRMSSGRLRLLITMILLATPAALLPLLTIEEIPTGIRTVISLAVVALFGWLVYGSRRSATTADIKAIGVRGFFRRRRVAWEDIQDIRAELNPAAAMQSAAPNYITFVYGRDGRKLQLPYVDDQHVSMEREMALLLDIWTELRGDDWAPDPQAAVRIDRRNARQAALLSGMSWAMLGFLPLVVIMLVPLFADLPEGLESVLSPWAVMGVGLPLIFALTALASYRRSLRNI</sequence>
<evidence type="ECO:0000313" key="2">
    <source>
        <dbReference type="Proteomes" id="UP001377168"/>
    </source>
</evidence>
<accession>A0ACC6PNW9</accession>
<proteinExistence type="predicted"/>
<organism evidence="1 2">
    <name type="scientific">Streptomyces achmelvichensis</name>
    <dbReference type="NCBI Taxonomy" id="3134111"/>
    <lineage>
        <taxon>Bacteria</taxon>
        <taxon>Bacillati</taxon>
        <taxon>Actinomycetota</taxon>
        <taxon>Actinomycetes</taxon>
        <taxon>Kitasatosporales</taxon>
        <taxon>Streptomycetaceae</taxon>
        <taxon>Streptomyces</taxon>
    </lineage>
</organism>
<keyword evidence="2" id="KW-1185">Reference proteome</keyword>